<evidence type="ECO:0000256" key="2">
    <source>
        <dbReference type="ARBA" id="ARBA00023125"/>
    </source>
</evidence>
<feature type="DNA-binding region" description="H-T-H motif" evidence="4">
    <location>
        <begin position="75"/>
        <end position="94"/>
    </location>
</feature>
<evidence type="ECO:0000313" key="8">
    <source>
        <dbReference type="Proteomes" id="UP000547444"/>
    </source>
</evidence>
<feature type="domain" description="HTH tetR-type" evidence="6">
    <location>
        <begin position="52"/>
        <end position="112"/>
    </location>
</feature>
<comment type="caution">
    <text evidence="7">The sequence shown here is derived from an EMBL/GenBank/DDBJ whole genome shotgun (WGS) entry which is preliminary data.</text>
</comment>
<sequence>MVGAVRHLDTAGSGRDSALPNRPRASVRLRDLMMPIAQDAGASRKPLQARSQEKMDRVLAATHDLLIASGPSTITTTAVAARAGVSVGWMYNFFDDRESLLEEVLIQGLVDLDARWDEVGFSLSGADWRTTAAAGIDALIDFLLTGTGIAGFRVLWFSSEFSGRMVQVNRAHDDAVAAYLCNGVSALRADAPDIPLYLMAQTFIGVLDKGFDIAFRADANGDEAALAELRRAALAYLETFLE</sequence>
<keyword evidence="2 4" id="KW-0238">DNA-binding</keyword>
<dbReference type="PANTHER" id="PTHR30055:SF234">
    <property type="entry name" value="HTH-TYPE TRANSCRIPTIONAL REGULATOR BETI"/>
    <property type="match status" value="1"/>
</dbReference>
<dbReference type="GO" id="GO:0003700">
    <property type="term" value="F:DNA-binding transcription factor activity"/>
    <property type="evidence" value="ECO:0007669"/>
    <property type="project" value="TreeGrafter"/>
</dbReference>
<evidence type="ECO:0000256" key="4">
    <source>
        <dbReference type="PROSITE-ProRule" id="PRU00335"/>
    </source>
</evidence>
<dbReference type="Pfam" id="PF00440">
    <property type="entry name" value="TetR_N"/>
    <property type="match status" value="1"/>
</dbReference>
<dbReference type="InterPro" id="IPR001647">
    <property type="entry name" value="HTH_TetR"/>
</dbReference>
<evidence type="ECO:0000256" key="5">
    <source>
        <dbReference type="SAM" id="MobiDB-lite"/>
    </source>
</evidence>
<keyword evidence="8" id="KW-1185">Reference proteome</keyword>
<dbReference type="InterPro" id="IPR050109">
    <property type="entry name" value="HTH-type_TetR-like_transc_reg"/>
</dbReference>
<dbReference type="AlphaFoldDB" id="A0A7X5ZAH0"/>
<dbReference type="RefSeq" id="WP_167155632.1">
    <property type="nucleotide sequence ID" value="NZ_JAANOW010000001.1"/>
</dbReference>
<dbReference type="GO" id="GO:0000976">
    <property type="term" value="F:transcription cis-regulatory region binding"/>
    <property type="evidence" value="ECO:0007669"/>
    <property type="project" value="TreeGrafter"/>
</dbReference>
<evidence type="ECO:0000259" key="6">
    <source>
        <dbReference type="PROSITE" id="PS50977"/>
    </source>
</evidence>
<proteinExistence type="predicted"/>
<dbReference type="PANTHER" id="PTHR30055">
    <property type="entry name" value="HTH-TYPE TRANSCRIPTIONAL REGULATOR RUTR"/>
    <property type="match status" value="1"/>
</dbReference>
<gene>
    <name evidence="7" type="ORF">FHU31_000555</name>
</gene>
<reference evidence="7 8" key="1">
    <citation type="submission" date="2020-03" db="EMBL/GenBank/DDBJ databases">
        <title>Sequencing the genomes of 1000 actinobacteria strains.</title>
        <authorList>
            <person name="Klenk H.-P."/>
        </authorList>
    </citation>
    <scope>NUCLEOTIDE SEQUENCE [LARGE SCALE GENOMIC DNA]</scope>
    <source>
        <strain evidence="7 8">DSM 44556</strain>
    </source>
</reference>
<dbReference type="PROSITE" id="PS50977">
    <property type="entry name" value="HTH_TETR_2"/>
    <property type="match status" value="1"/>
</dbReference>
<name>A0A7X5ZAH0_9MYCO</name>
<dbReference type="Pfam" id="PF17928">
    <property type="entry name" value="TetR_C_22"/>
    <property type="match status" value="1"/>
</dbReference>
<dbReference type="SUPFAM" id="SSF46689">
    <property type="entry name" value="Homeodomain-like"/>
    <property type="match status" value="1"/>
</dbReference>
<protein>
    <submittedName>
        <fullName evidence="7">AcrR family transcriptional regulator</fullName>
    </submittedName>
</protein>
<evidence type="ECO:0000256" key="1">
    <source>
        <dbReference type="ARBA" id="ARBA00023015"/>
    </source>
</evidence>
<evidence type="ECO:0000256" key="3">
    <source>
        <dbReference type="ARBA" id="ARBA00023163"/>
    </source>
</evidence>
<accession>A0A7X5ZAH0</accession>
<dbReference type="InterPro" id="IPR041674">
    <property type="entry name" value="TetR_C_22"/>
</dbReference>
<evidence type="ECO:0000313" key="7">
    <source>
        <dbReference type="EMBL" id="NIH93599.1"/>
    </source>
</evidence>
<dbReference type="InterPro" id="IPR009057">
    <property type="entry name" value="Homeodomain-like_sf"/>
</dbReference>
<dbReference type="Proteomes" id="UP000547444">
    <property type="component" value="Unassembled WGS sequence"/>
</dbReference>
<dbReference type="EMBL" id="JAANOW010000001">
    <property type="protein sequence ID" value="NIH93599.1"/>
    <property type="molecule type" value="Genomic_DNA"/>
</dbReference>
<feature type="region of interest" description="Disordered" evidence="5">
    <location>
        <begin position="1"/>
        <end position="24"/>
    </location>
</feature>
<organism evidence="7 8">
    <name type="scientific">Mycolicibacterium fluoranthenivorans</name>
    <dbReference type="NCBI Taxonomy" id="258505"/>
    <lineage>
        <taxon>Bacteria</taxon>
        <taxon>Bacillati</taxon>
        <taxon>Actinomycetota</taxon>
        <taxon>Actinomycetes</taxon>
        <taxon>Mycobacteriales</taxon>
        <taxon>Mycobacteriaceae</taxon>
        <taxon>Mycolicibacterium</taxon>
    </lineage>
</organism>
<dbReference type="Gene3D" id="1.10.357.10">
    <property type="entry name" value="Tetracycline Repressor, domain 2"/>
    <property type="match status" value="1"/>
</dbReference>
<keyword evidence="3" id="KW-0804">Transcription</keyword>
<keyword evidence="1" id="KW-0805">Transcription regulation</keyword>